<accession>A0ABS4YYK2</accession>
<keyword evidence="1" id="KW-0472">Membrane</keyword>
<dbReference type="Proteomes" id="UP000711614">
    <property type="component" value="Unassembled WGS sequence"/>
</dbReference>
<comment type="caution">
    <text evidence="2">The sequence shown here is derived from an EMBL/GenBank/DDBJ whole genome shotgun (WGS) entry which is preliminary data.</text>
</comment>
<evidence type="ECO:0000313" key="2">
    <source>
        <dbReference type="EMBL" id="MBP2413098.1"/>
    </source>
</evidence>
<keyword evidence="1" id="KW-0812">Transmembrane</keyword>
<evidence type="ECO:0000313" key="3">
    <source>
        <dbReference type="Proteomes" id="UP000711614"/>
    </source>
</evidence>
<reference evidence="2 3" key="1">
    <citation type="submission" date="2021-03" db="EMBL/GenBank/DDBJ databases">
        <title>Sequencing the genomes of 1000 actinobacteria strains.</title>
        <authorList>
            <person name="Klenk H.-P."/>
        </authorList>
    </citation>
    <scope>NUCLEOTIDE SEQUENCE [LARGE SCALE GENOMIC DNA]</scope>
    <source>
        <strain evidence="2 3">DSM 16005</strain>
    </source>
</reference>
<gene>
    <name evidence="2" type="ORF">JOF48_001897</name>
</gene>
<evidence type="ECO:0000256" key="1">
    <source>
        <dbReference type="SAM" id="Phobius"/>
    </source>
</evidence>
<name>A0ABS4YYK2_9MICC</name>
<proteinExistence type="predicted"/>
<sequence length="79" mass="8945">MTFDQHWRQIALRSKYRTATATVFGITLLALILQFIIFPQNPEIASLVNSTVPIVLIGYFVKLADLTRKAAKRDKISIP</sequence>
<dbReference type="RefSeq" id="WP_209680089.1">
    <property type="nucleotide sequence ID" value="NZ_JAGIOI010000001.1"/>
</dbReference>
<organism evidence="2 3">
    <name type="scientific">Arthrobacter stackebrandtii</name>
    <dbReference type="NCBI Taxonomy" id="272161"/>
    <lineage>
        <taxon>Bacteria</taxon>
        <taxon>Bacillati</taxon>
        <taxon>Actinomycetota</taxon>
        <taxon>Actinomycetes</taxon>
        <taxon>Micrococcales</taxon>
        <taxon>Micrococcaceae</taxon>
        <taxon>Arthrobacter</taxon>
    </lineage>
</organism>
<dbReference type="EMBL" id="JAGIOI010000001">
    <property type="protein sequence ID" value="MBP2413098.1"/>
    <property type="molecule type" value="Genomic_DNA"/>
</dbReference>
<keyword evidence="3" id="KW-1185">Reference proteome</keyword>
<feature type="transmembrane region" description="Helical" evidence="1">
    <location>
        <begin position="21"/>
        <end position="38"/>
    </location>
</feature>
<keyword evidence="1" id="KW-1133">Transmembrane helix</keyword>
<protein>
    <submittedName>
        <fullName evidence="2">Na+/alanine symporter</fullName>
    </submittedName>
</protein>
<feature type="transmembrane region" description="Helical" evidence="1">
    <location>
        <begin position="44"/>
        <end position="64"/>
    </location>
</feature>